<gene>
    <name evidence="1" type="ORF">GLOTRDRAFT_134502</name>
</gene>
<reference evidence="1 2" key="1">
    <citation type="journal article" date="2012" name="Science">
        <title>The Paleozoic origin of enzymatic lignin decomposition reconstructed from 31 fungal genomes.</title>
        <authorList>
            <person name="Floudas D."/>
            <person name="Binder M."/>
            <person name="Riley R."/>
            <person name="Barry K."/>
            <person name="Blanchette R.A."/>
            <person name="Henrissat B."/>
            <person name="Martinez A.T."/>
            <person name="Otillar R."/>
            <person name="Spatafora J.W."/>
            <person name="Yadav J.S."/>
            <person name="Aerts A."/>
            <person name="Benoit I."/>
            <person name="Boyd A."/>
            <person name="Carlson A."/>
            <person name="Copeland A."/>
            <person name="Coutinho P.M."/>
            <person name="de Vries R.P."/>
            <person name="Ferreira P."/>
            <person name="Findley K."/>
            <person name="Foster B."/>
            <person name="Gaskell J."/>
            <person name="Glotzer D."/>
            <person name="Gorecki P."/>
            <person name="Heitman J."/>
            <person name="Hesse C."/>
            <person name="Hori C."/>
            <person name="Igarashi K."/>
            <person name="Jurgens J.A."/>
            <person name="Kallen N."/>
            <person name="Kersten P."/>
            <person name="Kohler A."/>
            <person name="Kuees U."/>
            <person name="Kumar T.K.A."/>
            <person name="Kuo A."/>
            <person name="LaButti K."/>
            <person name="Larrondo L.F."/>
            <person name="Lindquist E."/>
            <person name="Ling A."/>
            <person name="Lombard V."/>
            <person name="Lucas S."/>
            <person name="Lundell T."/>
            <person name="Martin R."/>
            <person name="McLaughlin D.J."/>
            <person name="Morgenstern I."/>
            <person name="Morin E."/>
            <person name="Murat C."/>
            <person name="Nagy L.G."/>
            <person name="Nolan M."/>
            <person name="Ohm R.A."/>
            <person name="Patyshakuliyeva A."/>
            <person name="Rokas A."/>
            <person name="Ruiz-Duenas F.J."/>
            <person name="Sabat G."/>
            <person name="Salamov A."/>
            <person name="Samejima M."/>
            <person name="Schmutz J."/>
            <person name="Slot J.C."/>
            <person name="St John F."/>
            <person name="Stenlid J."/>
            <person name="Sun H."/>
            <person name="Sun S."/>
            <person name="Syed K."/>
            <person name="Tsang A."/>
            <person name="Wiebenga A."/>
            <person name="Young D."/>
            <person name="Pisabarro A."/>
            <person name="Eastwood D.C."/>
            <person name="Martin F."/>
            <person name="Cullen D."/>
            <person name="Grigoriev I.V."/>
            <person name="Hibbett D.S."/>
        </authorList>
    </citation>
    <scope>NUCLEOTIDE SEQUENCE [LARGE SCALE GENOMIC DNA]</scope>
    <source>
        <strain evidence="1 2">ATCC 11539</strain>
    </source>
</reference>
<dbReference type="AlphaFoldDB" id="S7RBW3"/>
<dbReference type="EMBL" id="KB469529">
    <property type="protein sequence ID" value="EPQ49879.1"/>
    <property type="molecule type" value="Genomic_DNA"/>
</dbReference>
<name>S7RBW3_GLOTA</name>
<dbReference type="HOGENOM" id="CLU_1142690_0_0_1"/>
<evidence type="ECO:0000313" key="1">
    <source>
        <dbReference type="EMBL" id="EPQ49879.1"/>
    </source>
</evidence>
<accession>S7RBW3</accession>
<evidence type="ECO:0000313" key="2">
    <source>
        <dbReference type="Proteomes" id="UP000030669"/>
    </source>
</evidence>
<dbReference type="GeneID" id="19303064"/>
<proteinExistence type="predicted"/>
<keyword evidence="2" id="KW-1185">Reference proteome</keyword>
<dbReference type="RefSeq" id="XP_007871665.1">
    <property type="nucleotide sequence ID" value="XM_007873474.1"/>
</dbReference>
<sequence length="243" mass="28547">MSNTLRNVSFEWLKNVVETSVEISPLEEYPRIHVSAAEQMQEFVDIEDDVLIPAAFTANQPIPCNDYVCLEAAPLNYVITPLPGQQCLIPRRTCVTITGLGYVCWFDRIIDIDVLEPDSVIMEGWVWNGYFGHGWILFRFHAKVHSYCLELPTPWISIVNLSTRRFSKLYLQYDLFNLYRLFQYRILEQGLYQDEEDMNHDAELNNWLGEMREAIYLPITFEEAKERLEEIAIELARRRMLLV</sequence>
<dbReference type="Proteomes" id="UP000030669">
    <property type="component" value="Unassembled WGS sequence"/>
</dbReference>
<dbReference type="KEGG" id="gtr:GLOTRDRAFT_134502"/>
<protein>
    <submittedName>
        <fullName evidence="1">Uncharacterized protein</fullName>
    </submittedName>
</protein>
<organism evidence="1 2">
    <name type="scientific">Gloeophyllum trabeum (strain ATCC 11539 / FP-39264 / Madison 617)</name>
    <name type="common">Brown rot fungus</name>
    <dbReference type="NCBI Taxonomy" id="670483"/>
    <lineage>
        <taxon>Eukaryota</taxon>
        <taxon>Fungi</taxon>
        <taxon>Dikarya</taxon>
        <taxon>Basidiomycota</taxon>
        <taxon>Agaricomycotina</taxon>
        <taxon>Agaricomycetes</taxon>
        <taxon>Gloeophyllales</taxon>
        <taxon>Gloeophyllaceae</taxon>
        <taxon>Gloeophyllum</taxon>
    </lineage>
</organism>